<gene>
    <name evidence="1" type="ORF">EZS28_043401</name>
</gene>
<feature type="non-terminal residue" evidence="1">
    <location>
        <position position="1"/>
    </location>
</feature>
<proteinExistence type="predicted"/>
<evidence type="ECO:0000313" key="2">
    <source>
        <dbReference type="Proteomes" id="UP000324800"/>
    </source>
</evidence>
<organism evidence="1 2">
    <name type="scientific">Streblomastix strix</name>
    <dbReference type="NCBI Taxonomy" id="222440"/>
    <lineage>
        <taxon>Eukaryota</taxon>
        <taxon>Metamonada</taxon>
        <taxon>Preaxostyla</taxon>
        <taxon>Oxymonadida</taxon>
        <taxon>Streblomastigidae</taxon>
        <taxon>Streblomastix</taxon>
    </lineage>
</organism>
<reference evidence="1 2" key="1">
    <citation type="submission" date="2019-03" db="EMBL/GenBank/DDBJ databases">
        <title>Single cell metagenomics reveals metabolic interactions within the superorganism composed of flagellate Streblomastix strix and complex community of Bacteroidetes bacteria on its surface.</title>
        <authorList>
            <person name="Treitli S.C."/>
            <person name="Kolisko M."/>
            <person name="Husnik F."/>
            <person name="Keeling P."/>
            <person name="Hampl V."/>
        </authorList>
    </citation>
    <scope>NUCLEOTIDE SEQUENCE [LARGE SCALE GENOMIC DNA]</scope>
    <source>
        <strain evidence="1">ST1C</strain>
    </source>
</reference>
<sequence>SSGPMLVLVRRRLGSAAFRRALLYTNKFSPLLRTKEEIQILETLQLQPDMGMEGKPIRYLEAWKMVRVVEFIQKGFFLLFKSEDSENRLQERLRICPFSGPREEETEYTEKMEEKLKENIFEQIHPEQAKWFNPTFKIPKPLFTFYCSSGDRFSKSNGKRFTASSIGIYFDCYIPLMNWLLGSVTNRDYLKLGYQFQLIYVIDEDDDGDKDKDSYYCYSFRDPVSDNEVQWVRLSSPGKLSGASVQGVWVAPD</sequence>
<dbReference type="EMBL" id="SNRW01026061">
    <property type="protein sequence ID" value="KAA6361073.1"/>
    <property type="molecule type" value="Genomic_DNA"/>
</dbReference>
<comment type="caution">
    <text evidence="1">The sequence shown here is derived from an EMBL/GenBank/DDBJ whole genome shotgun (WGS) entry which is preliminary data.</text>
</comment>
<evidence type="ECO:0000313" key="1">
    <source>
        <dbReference type="EMBL" id="KAA6361073.1"/>
    </source>
</evidence>
<accession>A0A5J4TT41</accession>
<dbReference type="Proteomes" id="UP000324800">
    <property type="component" value="Unassembled WGS sequence"/>
</dbReference>
<name>A0A5J4TT41_9EUKA</name>
<dbReference type="AlphaFoldDB" id="A0A5J4TT41"/>
<protein>
    <submittedName>
        <fullName evidence="1">Uncharacterized protein</fullName>
    </submittedName>
</protein>